<dbReference type="Pfam" id="PF00156">
    <property type="entry name" value="Pribosyltran"/>
    <property type="match status" value="1"/>
</dbReference>
<dbReference type="InterPro" id="IPR000836">
    <property type="entry name" value="PRTase_dom"/>
</dbReference>
<evidence type="ECO:0000313" key="3">
    <source>
        <dbReference type="Proteomes" id="UP000242699"/>
    </source>
</evidence>
<organism evidence="2 3">
    <name type="scientific">Sulfobacillus benefaciens</name>
    <dbReference type="NCBI Taxonomy" id="453960"/>
    <lineage>
        <taxon>Bacteria</taxon>
        <taxon>Bacillati</taxon>
        <taxon>Bacillota</taxon>
        <taxon>Clostridia</taxon>
        <taxon>Eubacteriales</taxon>
        <taxon>Clostridiales Family XVII. Incertae Sedis</taxon>
        <taxon>Sulfobacillus</taxon>
    </lineage>
</organism>
<dbReference type="InterPro" id="IPR029057">
    <property type="entry name" value="PRTase-like"/>
</dbReference>
<comment type="caution">
    <text evidence="2">The sequence shown here is derived from an EMBL/GenBank/DDBJ whole genome shotgun (WGS) entry which is preliminary data.</text>
</comment>
<accession>A0A2T2WVL1</accession>
<reference evidence="2 3" key="1">
    <citation type="journal article" date="2014" name="BMC Genomics">
        <title>Comparison of environmental and isolate Sulfobacillus genomes reveals diverse carbon, sulfur, nitrogen, and hydrogen metabolisms.</title>
        <authorList>
            <person name="Justice N.B."/>
            <person name="Norman A."/>
            <person name="Brown C.T."/>
            <person name="Singh A."/>
            <person name="Thomas B.C."/>
            <person name="Banfield J.F."/>
        </authorList>
    </citation>
    <scope>NUCLEOTIDE SEQUENCE [LARGE SCALE GENOMIC DNA]</scope>
    <source>
        <strain evidence="2">AMDSBA1</strain>
    </source>
</reference>
<dbReference type="Proteomes" id="UP000242699">
    <property type="component" value="Unassembled WGS sequence"/>
</dbReference>
<dbReference type="SUPFAM" id="SSF53271">
    <property type="entry name" value="PRTase-like"/>
    <property type="match status" value="1"/>
</dbReference>
<name>A0A2T2WVL1_9FIRM</name>
<feature type="domain" description="Phosphoribosyltransferase" evidence="1">
    <location>
        <begin position="12"/>
        <end position="189"/>
    </location>
</feature>
<dbReference type="Gene3D" id="3.40.50.2020">
    <property type="match status" value="1"/>
</dbReference>
<gene>
    <name evidence="2" type="ORF">C7B43_14295</name>
</gene>
<sequence>MFRDRLDAGQQLAWRLRHLQGTKPVVLGILRGGVPVAFEVARHLDGTLGMIWVKKIGAPGNPEYALGAMTDQKEIVWSDLTPTDEDYVRQVVRRRERELEDWRSRFGFATPLDVCLDRVVVVVDDGIATGSSMKAALRRVRAFRPSRLVAAVPVAPVEALESVKEEADEVVALLTPSNFYAVGGYYHDFRPVNDEDVAAYFGHSAP</sequence>
<keyword evidence="2" id="KW-0808">Transferase</keyword>
<evidence type="ECO:0000313" key="2">
    <source>
        <dbReference type="EMBL" id="PSR26270.1"/>
    </source>
</evidence>
<dbReference type="CDD" id="cd06223">
    <property type="entry name" value="PRTases_typeI"/>
    <property type="match status" value="1"/>
</dbReference>
<dbReference type="Gene3D" id="3.30.1310.20">
    <property type="entry name" value="PRTase-like"/>
    <property type="match status" value="1"/>
</dbReference>
<dbReference type="EMBL" id="PXYT01000038">
    <property type="protein sequence ID" value="PSR26270.1"/>
    <property type="molecule type" value="Genomic_DNA"/>
</dbReference>
<dbReference type="AlphaFoldDB" id="A0A2T2WVL1"/>
<dbReference type="GO" id="GO:0016740">
    <property type="term" value="F:transferase activity"/>
    <property type="evidence" value="ECO:0007669"/>
    <property type="project" value="UniProtKB-KW"/>
</dbReference>
<protein>
    <submittedName>
        <fullName evidence="2">Phosphoribosyl transferase</fullName>
    </submittedName>
</protein>
<proteinExistence type="predicted"/>
<evidence type="ECO:0000259" key="1">
    <source>
        <dbReference type="Pfam" id="PF00156"/>
    </source>
</evidence>